<comment type="caution">
    <text evidence="2">The sequence shown here is derived from an EMBL/GenBank/DDBJ whole genome shotgun (WGS) entry which is preliminary data.</text>
</comment>
<feature type="region of interest" description="Disordered" evidence="1">
    <location>
        <begin position="1"/>
        <end position="74"/>
    </location>
</feature>
<feature type="compositionally biased region" description="Polar residues" evidence="1">
    <location>
        <begin position="54"/>
        <end position="72"/>
    </location>
</feature>
<name>A0AAI8VEX2_9PEZI</name>
<accession>A0AAI8VEX2</accession>
<dbReference type="AlphaFoldDB" id="A0AAI8VEX2"/>
<sequence>MPPRRATSTACAQPVDASSSSSHLQGRSGNASKRKHDSTENPDDDAGPRPKKIQPSTSADTTSDVPGQSSGSLDDIAFEGEMRFEVISGPTGGGIRLHGPRGLWGMDAAFSLSFASIEAIIVMKNLKSSARKKEAYEIFIVPSAATGIAPIKNRYPQLISFKFPNQKVDGELRGAAARAGDAKKDTYLSVCKKVLDEQLMPFGKAVTDYTETAGVITQVEASLEPVSGTDLKKKSKGHVHFLDTGILFLSKEARVLVPFSLMTGLNVIFGLESRKLMGMDVILKVSVPADPASKDVFARLDYALLAFKRLSPALTKHIKAYAEKHTVKVEWLSMEYYDYAKDSPMSGWMDAPEDLVTRLCQPPRQA</sequence>
<gene>
    <name evidence="2" type="ORF">KHLLAP_LOCUS3595</name>
</gene>
<organism evidence="2 3">
    <name type="scientific">Anthostomella pinea</name>
    <dbReference type="NCBI Taxonomy" id="933095"/>
    <lineage>
        <taxon>Eukaryota</taxon>
        <taxon>Fungi</taxon>
        <taxon>Dikarya</taxon>
        <taxon>Ascomycota</taxon>
        <taxon>Pezizomycotina</taxon>
        <taxon>Sordariomycetes</taxon>
        <taxon>Xylariomycetidae</taxon>
        <taxon>Xylariales</taxon>
        <taxon>Xylariaceae</taxon>
        <taxon>Anthostomella</taxon>
    </lineage>
</organism>
<evidence type="ECO:0000313" key="2">
    <source>
        <dbReference type="EMBL" id="CAJ2503127.1"/>
    </source>
</evidence>
<dbReference type="Proteomes" id="UP001295740">
    <property type="component" value="Unassembled WGS sequence"/>
</dbReference>
<feature type="compositionally biased region" description="Polar residues" evidence="1">
    <location>
        <begin position="1"/>
        <end position="11"/>
    </location>
</feature>
<reference evidence="2" key="1">
    <citation type="submission" date="2023-10" db="EMBL/GenBank/DDBJ databases">
        <authorList>
            <person name="Hackl T."/>
        </authorList>
    </citation>
    <scope>NUCLEOTIDE SEQUENCE</scope>
</reference>
<dbReference type="EMBL" id="CAUWAG010000004">
    <property type="protein sequence ID" value="CAJ2503127.1"/>
    <property type="molecule type" value="Genomic_DNA"/>
</dbReference>
<evidence type="ECO:0000256" key="1">
    <source>
        <dbReference type="SAM" id="MobiDB-lite"/>
    </source>
</evidence>
<protein>
    <submittedName>
        <fullName evidence="2">Uu.00g105210.m01.CDS01</fullName>
    </submittedName>
</protein>
<proteinExistence type="predicted"/>
<keyword evidence="3" id="KW-1185">Reference proteome</keyword>
<evidence type="ECO:0000313" key="3">
    <source>
        <dbReference type="Proteomes" id="UP001295740"/>
    </source>
</evidence>